<dbReference type="EMBL" id="NCKW01020215">
    <property type="protein sequence ID" value="POM58523.1"/>
    <property type="molecule type" value="Genomic_DNA"/>
</dbReference>
<accession>A0A2P4WYZ5</accession>
<organism evidence="3 4">
    <name type="scientific">Phytophthora palmivora</name>
    <dbReference type="NCBI Taxonomy" id="4796"/>
    <lineage>
        <taxon>Eukaryota</taxon>
        <taxon>Sar</taxon>
        <taxon>Stramenopiles</taxon>
        <taxon>Oomycota</taxon>
        <taxon>Peronosporomycetes</taxon>
        <taxon>Peronosporales</taxon>
        <taxon>Peronosporaceae</taxon>
        <taxon>Phytophthora</taxon>
    </lineage>
</organism>
<sequence length="264" mass="30773">MKHGCASCIVLQQELRKLQELSQERAKQDHEQCVAMFQQMQELVRLNEACNRSYNRPSQCDGDESASTCSSDDTSEDSAAVERARDNEQMHTHRLQMIIVQQAKELETLRRRLRSTAVDGRVMRNFGDQREGDGDRRVDLGEDVSDVEYEEHSDESAVKQYASQLRKLPLTSLHAQLKGKDLQLQRLQRIIAKLETRLGQLVDRKRSMAQSFQQTARMQQAHLKKYLAYIRQQKEEKKALERQLCELRQYVEVLEKKVINPTRE</sequence>
<dbReference type="OrthoDB" id="120121at2759"/>
<comment type="caution">
    <text evidence="3">The sequence shown here is derived from an EMBL/GenBank/DDBJ whole genome shotgun (WGS) entry which is preliminary data.</text>
</comment>
<name>A0A2P4WYZ5_9STRA</name>
<keyword evidence="1" id="KW-0175">Coiled coil</keyword>
<gene>
    <name evidence="3" type="ORF">PHPALM_36815</name>
</gene>
<evidence type="ECO:0000256" key="2">
    <source>
        <dbReference type="SAM" id="MobiDB-lite"/>
    </source>
</evidence>
<dbReference type="Proteomes" id="UP000237271">
    <property type="component" value="Unassembled WGS sequence"/>
</dbReference>
<reference evidence="3 4" key="1">
    <citation type="journal article" date="2017" name="Genome Biol. Evol.">
        <title>Phytophthora megakarya and P. palmivora, closely related causal agents of cacao black pod rot, underwent increases in genome sizes and gene numbers by different mechanisms.</title>
        <authorList>
            <person name="Ali S.S."/>
            <person name="Shao J."/>
            <person name="Lary D.J."/>
            <person name="Kronmiller B."/>
            <person name="Shen D."/>
            <person name="Strem M.D."/>
            <person name="Amoako-Attah I."/>
            <person name="Akrofi A.Y."/>
            <person name="Begoude B.A."/>
            <person name="Ten Hoopen G.M."/>
            <person name="Coulibaly K."/>
            <person name="Kebe B.I."/>
            <person name="Melnick R.L."/>
            <person name="Guiltinan M.J."/>
            <person name="Tyler B.M."/>
            <person name="Meinhardt L.W."/>
            <person name="Bailey B.A."/>
        </authorList>
    </citation>
    <scope>NUCLEOTIDE SEQUENCE [LARGE SCALE GENOMIC DNA]</scope>
    <source>
        <strain evidence="4">sbr112.9</strain>
    </source>
</reference>
<dbReference type="AlphaFoldDB" id="A0A2P4WYZ5"/>
<proteinExistence type="predicted"/>
<evidence type="ECO:0000256" key="1">
    <source>
        <dbReference type="SAM" id="Coils"/>
    </source>
</evidence>
<protein>
    <submittedName>
        <fullName evidence="3">Uncharacterized protein</fullName>
    </submittedName>
</protein>
<keyword evidence="4" id="KW-1185">Reference proteome</keyword>
<feature type="coiled-coil region" evidence="1">
    <location>
        <begin position="177"/>
        <end position="243"/>
    </location>
</feature>
<evidence type="ECO:0000313" key="4">
    <source>
        <dbReference type="Proteomes" id="UP000237271"/>
    </source>
</evidence>
<feature type="region of interest" description="Disordered" evidence="2">
    <location>
        <begin position="54"/>
        <end position="88"/>
    </location>
</feature>
<evidence type="ECO:0000313" key="3">
    <source>
        <dbReference type="EMBL" id="POM58523.1"/>
    </source>
</evidence>